<keyword evidence="4" id="KW-0804">Transcription</keyword>
<feature type="region of interest" description="Disordered" evidence="6">
    <location>
        <begin position="404"/>
        <end position="423"/>
    </location>
</feature>
<reference evidence="8 9" key="1">
    <citation type="submission" date="2016-10" db="EMBL/GenBank/DDBJ databases">
        <title>Genome sequencing of Aspergillus oryzae BCC7051.</title>
        <authorList>
            <person name="Thammarongtham C."/>
            <person name="Vorapreeda T."/>
            <person name="Nookaew I."/>
            <person name="Srisuk T."/>
            <person name="Land M."/>
            <person name="Jeennor S."/>
            <person name="Laoteng K."/>
        </authorList>
    </citation>
    <scope>NUCLEOTIDE SEQUENCE [LARGE SCALE GENOMIC DNA]</scope>
    <source>
        <strain evidence="8 9">BCC7051</strain>
    </source>
</reference>
<dbReference type="Proteomes" id="UP000190312">
    <property type="component" value="Unassembled WGS sequence"/>
</dbReference>
<dbReference type="CDD" id="cd00067">
    <property type="entry name" value="GAL4"/>
    <property type="match status" value="1"/>
</dbReference>
<dbReference type="InterPro" id="IPR051711">
    <property type="entry name" value="Stress_Response_Reg"/>
</dbReference>
<protein>
    <submittedName>
        <fullName evidence="8">Zn(2)-C6 fungal-type DNA-binding domain</fullName>
    </submittedName>
</protein>
<dbReference type="PROSITE" id="PS00463">
    <property type="entry name" value="ZN2_CY6_FUNGAL_1"/>
    <property type="match status" value="1"/>
</dbReference>
<dbReference type="EMBL" id="MKZY01000010">
    <property type="protein sequence ID" value="OOO04758.1"/>
    <property type="molecule type" value="Genomic_DNA"/>
</dbReference>
<organism evidence="8 9">
    <name type="scientific">Aspergillus oryzae</name>
    <name type="common">Yellow koji mold</name>
    <dbReference type="NCBI Taxonomy" id="5062"/>
    <lineage>
        <taxon>Eukaryota</taxon>
        <taxon>Fungi</taxon>
        <taxon>Dikarya</taxon>
        <taxon>Ascomycota</taxon>
        <taxon>Pezizomycotina</taxon>
        <taxon>Eurotiomycetes</taxon>
        <taxon>Eurotiomycetidae</taxon>
        <taxon>Eurotiales</taxon>
        <taxon>Aspergillaceae</taxon>
        <taxon>Aspergillus</taxon>
        <taxon>Aspergillus subgen. Circumdati</taxon>
    </lineage>
</organism>
<dbReference type="InterPro" id="IPR036864">
    <property type="entry name" value="Zn2-C6_fun-type_DNA-bd_sf"/>
</dbReference>
<dbReference type="GO" id="GO:0005634">
    <property type="term" value="C:nucleus"/>
    <property type="evidence" value="ECO:0007669"/>
    <property type="project" value="UniProtKB-SubCell"/>
</dbReference>
<name>A0A1S9D6N9_ASPOZ</name>
<dbReference type="Pfam" id="PF00172">
    <property type="entry name" value="Zn_clus"/>
    <property type="match status" value="1"/>
</dbReference>
<evidence type="ECO:0000256" key="5">
    <source>
        <dbReference type="ARBA" id="ARBA00023242"/>
    </source>
</evidence>
<feature type="region of interest" description="Disordered" evidence="6">
    <location>
        <begin position="192"/>
        <end position="235"/>
    </location>
</feature>
<dbReference type="InterPro" id="IPR001138">
    <property type="entry name" value="Zn2Cys6_DnaBD"/>
</dbReference>
<dbReference type="GO" id="GO:0000981">
    <property type="term" value="F:DNA-binding transcription factor activity, RNA polymerase II-specific"/>
    <property type="evidence" value="ECO:0007669"/>
    <property type="project" value="InterPro"/>
</dbReference>
<dbReference type="eggNOG" id="ENOG502QT79">
    <property type="taxonomic scope" value="Eukaryota"/>
</dbReference>
<accession>A0A1S9D6N9</accession>
<keyword evidence="3 8" id="KW-0238">DNA-binding</keyword>
<dbReference type="PANTHER" id="PTHR47540:SF5">
    <property type="entry name" value="ZN(II)2CYS6 TRANSCRIPTION FACTOR"/>
    <property type="match status" value="1"/>
</dbReference>
<keyword evidence="2" id="KW-0805">Transcription regulation</keyword>
<feature type="domain" description="Zn(2)-C6 fungal-type" evidence="7">
    <location>
        <begin position="160"/>
        <end position="190"/>
    </location>
</feature>
<keyword evidence="5" id="KW-0539">Nucleus</keyword>
<feature type="region of interest" description="Disordered" evidence="6">
    <location>
        <begin position="622"/>
        <end position="648"/>
    </location>
</feature>
<evidence type="ECO:0000256" key="3">
    <source>
        <dbReference type="ARBA" id="ARBA00023125"/>
    </source>
</evidence>
<evidence type="ECO:0000313" key="9">
    <source>
        <dbReference type="Proteomes" id="UP000190312"/>
    </source>
</evidence>
<dbReference type="Gene3D" id="4.10.240.10">
    <property type="entry name" value="Zn(2)-C6 fungal-type DNA-binding domain"/>
    <property type="match status" value="1"/>
</dbReference>
<sequence>MPAAGILRMHVTALEARHLFVETPESPINPPAARSAVVILRKLLFSITGLCPLSEGECASQAFLGSTIVGEGLTGLIHLLGTGIPRHHRLRSSNLLGDHLLGYQSGQDIANPNLPRSENTKDWYPRIKPNALGPWIQPKHGNLRYLTPIPMDQRTRLRKACDACSIRKVKCDTSGPPCRSCASLDIPCTYERPSRRRGPPNRHAEALKRQKLTASPVGSPTPSDQASPESTGLLNSQPFPPPAVFSLEMICPLSTIRLLIDDYFTYIHPLIPVPHEPTFRAALDRREDVTNRTFLALAASMIGTLVTSFPRRPRFHLKTAAEKAAYPHSMALVKRCRDVAVQARGAGYLERSLTVYDAAIGYFLSICSGYMYNMRTCRSYLSECLTILHVYDLCGHSTRIRTMSPPSPDSYSSRLSQDLPGQPGDGQLDIIEQELGRRLFYAVLVGYRTLQQMGSTDFTFHIPPETPTERYPPLPLEIDDEFIFSTHVESQPADRVSRLVGFNLNVRIYNSYSQVSAWEVAFGSGQPFDWERQRAAVWESLQKAKSAVADVPREYSLQGSVPGQGPGPSPTEDLNSYERRHIQYEIQKANIYASQLGTRSYLVEKYWALYAAWKAYQKRAEQATHTSPSPVKVEEDQSNTLEADADAQSDHIGATMAEERRIVIRDMLVLIRSINEVNMEPNGLSFTAKVRQVASTLLNLPNPNKEPADSTTLTAGPHPLTVAEAESYLHAFIDILMRLEGMAVPSPSMASASPQTTGRSMSYVSDIDRDEEELRKWASVKEYQARFAAAGGWLSEL</sequence>
<evidence type="ECO:0000256" key="2">
    <source>
        <dbReference type="ARBA" id="ARBA00023015"/>
    </source>
</evidence>
<dbReference type="GO" id="GO:0043565">
    <property type="term" value="F:sequence-specific DNA binding"/>
    <property type="evidence" value="ECO:0007669"/>
    <property type="project" value="TreeGrafter"/>
</dbReference>
<dbReference type="PANTHER" id="PTHR47540">
    <property type="entry name" value="THIAMINE REPRESSIBLE GENES REGULATORY PROTEIN THI5"/>
    <property type="match status" value="1"/>
</dbReference>
<evidence type="ECO:0000313" key="8">
    <source>
        <dbReference type="EMBL" id="OOO04758.1"/>
    </source>
</evidence>
<comment type="subcellular location">
    <subcellularLocation>
        <location evidence="1">Nucleus</location>
    </subcellularLocation>
</comment>
<comment type="caution">
    <text evidence="8">The sequence shown here is derived from an EMBL/GenBank/DDBJ whole genome shotgun (WGS) entry which is preliminary data.</text>
</comment>
<gene>
    <name evidence="8" type="ORF">OAory_01110950</name>
</gene>
<dbReference type="GO" id="GO:0008270">
    <property type="term" value="F:zinc ion binding"/>
    <property type="evidence" value="ECO:0007669"/>
    <property type="project" value="InterPro"/>
</dbReference>
<evidence type="ECO:0000256" key="1">
    <source>
        <dbReference type="ARBA" id="ARBA00004123"/>
    </source>
</evidence>
<dbReference type="SMART" id="SM00066">
    <property type="entry name" value="GAL4"/>
    <property type="match status" value="1"/>
</dbReference>
<evidence type="ECO:0000256" key="6">
    <source>
        <dbReference type="SAM" id="MobiDB-lite"/>
    </source>
</evidence>
<dbReference type="GO" id="GO:0045944">
    <property type="term" value="P:positive regulation of transcription by RNA polymerase II"/>
    <property type="evidence" value="ECO:0007669"/>
    <property type="project" value="TreeGrafter"/>
</dbReference>
<dbReference type="AlphaFoldDB" id="A0A1S9D6N9"/>
<evidence type="ECO:0000259" key="7">
    <source>
        <dbReference type="PROSITE" id="PS50048"/>
    </source>
</evidence>
<dbReference type="OrthoDB" id="5284003at2759"/>
<dbReference type="VEuPathDB" id="FungiDB:AO090001000451"/>
<dbReference type="SUPFAM" id="SSF57701">
    <property type="entry name" value="Zn2/Cys6 DNA-binding domain"/>
    <property type="match status" value="1"/>
</dbReference>
<proteinExistence type="predicted"/>
<evidence type="ECO:0000256" key="4">
    <source>
        <dbReference type="ARBA" id="ARBA00023163"/>
    </source>
</evidence>
<feature type="compositionally biased region" description="Polar residues" evidence="6">
    <location>
        <begin position="212"/>
        <end position="235"/>
    </location>
</feature>
<dbReference type="CDD" id="cd12148">
    <property type="entry name" value="fungal_TF_MHR"/>
    <property type="match status" value="1"/>
</dbReference>
<dbReference type="PROSITE" id="PS50048">
    <property type="entry name" value="ZN2_CY6_FUNGAL_2"/>
    <property type="match status" value="1"/>
</dbReference>